<evidence type="ECO:0000313" key="3">
    <source>
        <dbReference type="Proteomes" id="UP000322873"/>
    </source>
</evidence>
<sequence>MDINNDVGARCAKYVHNKECPGDGEMSRSEGKHKVFVKNEDNREELEEKRRQEKRRGGGEVEDVGHSLSIIGN</sequence>
<evidence type="ECO:0000256" key="1">
    <source>
        <dbReference type="SAM" id="MobiDB-lite"/>
    </source>
</evidence>
<protein>
    <submittedName>
        <fullName evidence="2">Uncharacterized protein</fullName>
    </submittedName>
</protein>
<feature type="region of interest" description="Disordered" evidence="1">
    <location>
        <begin position="20"/>
        <end position="73"/>
    </location>
</feature>
<proteinExistence type="predicted"/>
<accession>A0A5M9JQ69</accession>
<feature type="compositionally biased region" description="Basic and acidic residues" evidence="1">
    <location>
        <begin position="20"/>
        <end position="65"/>
    </location>
</feature>
<name>A0A5M9JQ69_MONFR</name>
<organism evidence="2 3">
    <name type="scientific">Monilinia fructicola</name>
    <name type="common">Brown rot fungus</name>
    <name type="synonym">Ciboria fructicola</name>
    <dbReference type="NCBI Taxonomy" id="38448"/>
    <lineage>
        <taxon>Eukaryota</taxon>
        <taxon>Fungi</taxon>
        <taxon>Dikarya</taxon>
        <taxon>Ascomycota</taxon>
        <taxon>Pezizomycotina</taxon>
        <taxon>Leotiomycetes</taxon>
        <taxon>Helotiales</taxon>
        <taxon>Sclerotiniaceae</taxon>
        <taxon>Monilinia</taxon>
    </lineage>
</organism>
<dbReference type="AlphaFoldDB" id="A0A5M9JQ69"/>
<dbReference type="Proteomes" id="UP000322873">
    <property type="component" value="Unassembled WGS sequence"/>
</dbReference>
<dbReference type="EMBL" id="VICG01000005">
    <property type="protein sequence ID" value="KAA8571644.1"/>
    <property type="molecule type" value="Genomic_DNA"/>
</dbReference>
<reference evidence="2 3" key="1">
    <citation type="submission" date="2019-06" db="EMBL/GenBank/DDBJ databases">
        <title>Genome Sequence of the Brown Rot Fungal Pathogen Monilinia fructicola.</title>
        <authorList>
            <person name="De Miccolis Angelini R.M."/>
            <person name="Landi L."/>
            <person name="Abate D."/>
            <person name="Pollastro S."/>
            <person name="Romanazzi G."/>
            <person name="Faretra F."/>
        </authorList>
    </citation>
    <scope>NUCLEOTIDE SEQUENCE [LARGE SCALE GENOMIC DNA]</scope>
    <source>
        <strain evidence="2 3">Mfrc123</strain>
    </source>
</reference>
<evidence type="ECO:0000313" key="2">
    <source>
        <dbReference type="EMBL" id="KAA8571644.1"/>
    </source>
</evidence>
<comment type="caution">
    <text evidence="2">The sequence shown here is derived from an EMBL/GenBank/DDBJ whole genome shotgun (WGS) entry which is preliminary data.</text>
</comment>
<gene>
    <name evidence="2" type="ORF">EYC84_001637</name>
</gene>
<keyword evidence="3" id="KW-1185">Reference proteome</keyword>